<feature type="transmembrane region" description="Helical" evidence="1">
    <location>
        <begin position="131"/>
        <end position="160"/>
    </location>
</feature>
<dbReference type="EMBL" id="CADCTC010000163">
    <property type="protein sequence ID" value="CAA9264358.1"/>
    <property type="molecule type" value="Genomic_DNA"/>
</dbReference>
<organism evidence="2">
    <name type="scientific">uncultured Chloroflexota bacterium</name>
    <dbReference type="NCBI Taxonomy" id="166587"/>
    <lineage>
        <taxon>Bacteria</taxon>
        <taxon>Bacillati</taxon>
        <taxon>Chloroflexota</taxon>
        <taxon>environmental samples</taxon>
    </lineage>
</organism>
<sequence>MRTQFLETNLPKGAVLAACAFLFSFLVLLPGTTQVARHGDESQYVWSAGYFTGKLLSWDWSRSGTDPVGDPGWAPQSYWALTQPMGTRFVYGLAMAVTGQAPPAHPVTTGGNGQTREADIAPGALAATRTAAVLCAALAFAVLAGRLGWSGFAAVAILLVPDAREDLSRAWAEGPLLLGLALAIAACGTRWFAPACGLAATFKLTALGLWPLVFLAHPLGRSRFARLLGLAPAALTWSLLTPPSWHFGGPLYLGAMLANRATEQAYLSEVYGGPLGAFFPNRYALPLEVFGIIGLAWMTGRLALALRHRRVLVLAAP</sequence>
<evidence type="ECO:0008006" key="3">
    <source>
        <dbReference type="Google" id="ProtNLM"/>
    </source>
</evidence>
<dbReference type="AlphaFoldDB" id="A0A6J4J1H4"/>
<accession>A0A6J4J1H4</accession>
<feature type="transmembrane region" description="Helical" evidence="1">
    <location>
        <begin position="224"/>
        <end position="240"/>
    </location>
</feature>
<evidence type="ECO:0000313" key="2">
    <source>
        <dbReference type="EMBL" id="CAA9264358.1"/>
    </source>
</evidence>
<keyword evidence="1" id="KW-0472">Membrane</keyword>
<feature type="transmembrane region" description="Helical" evidence="1">
    <location>
        <begin position="283"/>
        <end position="304"/>
    </location>
</feature>
<proteinExistence type="predicted"/>
<keyword evidence="1" id="KW-0812">Transmembrane</keyword>
<feature type="transmembrane region" description="Helical" evidence="1">
    <location>
        <begin position="172"/>
        <end position="192"/>
    </location>
</feature>
<protein>
    <recommendedName>
        <fullName evidence="3">DUF2029 domain-containing protein</fullName>
    </recommendedName>
</protein>
<reference evidence="2" key="1">
    <citation type="submission" date="2020-02" db="EMBL/GenBank/DDBJ databases">
        <authorList>
            <person name="Meier V. D."/>
        </authorList>
    </citation>
    <scope>NUCLEOTIDE SEQUENCE</scope>
    <source>
        <strain evidence="2">AVDCRST_MAG77</strain>
    </source>
</reference>
<gene>
    <name evidence="2" type="ORF">AVDCRST_MAG77-2839</name>
</gene>
<evidence type="ECO:0000256" key="1">
    <source>
        <dbReference type="SAM" id="Phobius"/>
    </source>
</evidence>
<name>A0A6J4J1H4_9CHLR</name>
<keyword evidence="1" id="KW-1133">Transmembrane helix</keyword>
<feature type="transmembrane region" description="Helical" evidence="1">
    <location>
        <begin position="198"/>
        <end position="217"/>
    </location>
</feature>